<dbReference type="PROSITE" id="PS50850">
    <property type="entry name" value="MFS"/>
    <property type="match status" value="1"/>
</dbReference>
<comment type="subcellular location">
    <subcellularLocation>
        <location evidence="1">Cell membrane</location>
        <topology evidence="1">Multi-pass membrane protein</topology>
    </subcellularLocation>
</comment>
<evidence type="ECO:0000256" key="2">
    <source>
        <dbReference type="ARBA" id="ARBA00022475"/>
    </source>
</evidence>
<keyword evidence="5 6" id="KW-0472">Membrane</keyword>
<protein>
    <submittedName>
        <fullName evidence="8">MFS transporter</fullName>
    </submittedName>
</protein>
<feature type="transmembrane region" description="Helical" evidence="6">
    <location>
        <begin position="388"/>
        <end position="411"/>
    </location>
</feature>
<name>A0A6B9FTE9_9HYPH</name>
<dbReference type="Pfam" id="PF07690">
    <property type="entry name" value="MFS_1"/>
    <property type="match status" value="2"/>
</dbReference>
<evidence type="ECO:0000256" key="5">
    <source>
        <dbReference type="ARBA" id="ARBA00023136"/>
    </source>
</evidence>
<evidence type="ECO:0000256" key="4">
    <source>
        <dbReference type="ARBA" id="ARBA00022989"/>
    </source>
</evidence>
<dbReference type="Proteomes" id="UP000012488">
    <property type="component" value="Chromosome"/>
</dbReference>
<feature type="transmembrane region" description="Helical" evidence="6">
    <location>
        <begin position="195"/>
        <end position="213"/>
    </location>
</feature>
<dbReference type="EMBL" id="CP043538">
    <property type="protein sequence ID" value="QGY05870.1"/>
    <property type="molecule type" value="Genomic_DNA"/>
</dbReference>
<dbReference type="KEGG" id="mmes:MMSR116_31230"/>
<dbReference type="GO" id="GO:0005886">
    <property type="term" value="C:plasma membrane"/>
    <property type="evidence" value="ECO:0007669"/>
    <property type="project" value="UniProtKB-SubCell"/>
</dbReference>
<evidence type="ECO:0000256" key="3">
    <source>
        <dbReference type="ARBA" id="ARBA00022692"/>
    </source>
</evidence>
<evidence type="ECO:0000313" key="8">
    <source>
        <dbReference type="EMBL" id="QGY05870.1"/>
    </source>
</evidence>
<dbReference type="PANTHER" id="PTHR11662:SF399">
    <property type="entry name" value="FI19708P1-RELATED"/>
    <property type="match status" value="1"/>
</dbReference>
<reference evidence="8 9" key="1">
    <citation type="journal article" date="2012" name="Genet. Mol. Biol.">
        <title>Analysis of 16S rRNA and mxaF genes revealing insights into Methylobacterium niche-specific plant association.</title>
        <authorList>
            <person name="Dourado M.N."/>
            <person name="Andreote F.D."/>
            <person name="Dini-Andreote F."/>
            <person name="Conti R."/>
            <person name="Araujo J.M."/>
            <person name="Araujo W.L."/>
        </authorList>
    </citation>
    <scope>NUCLEOTIDE SEQUENCE [LARGE SCALE GENOMIC DNA]</scope>
    <source>
        <strain evidence="8 9">SR1.6/6</strain>
    </source>
</reference>
<feature type="transmembrane region" description="Helical" evidence="6">
    <location>
        <begin position="264"/>
        <end position="285"/>
    </location>
</feature>
<feature type="transmembrane region" description="Helical" evidence="6">
    <location>
        <begin position="111"/>
        <end position="133"/>
    </location>
</feature>
<dbReference type="InterPro" id="IPR011701">
    <property type="entry name" value="MFS"/>
</dbReference>
<feature type="domain" description="Major facilitator superfamily (MFS) profile" evidence="7">
    <location>
        <begin position="43"/>
        <end position="447"/>
    </location>
</feature>
<feature type="transmembrane region" description="Helical" evidence="6">
    <location>
        <begin position="79"/>
        <end position="99"/>
    </location>
</feature>
<feature type="transmembrane region" description="Helical" evidence="6">
    <location>
        <begin position="297"/>
        <end position="318"/>
    </location>
</feature>
<keyword evidence="4 6" id="KW-1133">Transmembrane helix</keyword>
<dbReference type="InterPro" id="IPR000849">
    <property type="entry name" value="Sugar_P_transporter"/>
</dbReference>
<dbReference type="CDD" id="cd17319">
    <property type="entry name" value="MFS_ExuT_GudP_like"/>
    <property type="match status" value="1"/>
</dbReference>
<feature type="transmembrane region" description="Helical" evidence="6">
    <location>
        <begin position="330"/>
        <end position="347"/>
    </location>
</feature>
<dbReference type="InterPro" id="IPR050382">
    <property type="entry name" value="MFS_Na/Anion_cotransporter"/>
</dbReference>
<accession>A0A6B9FTE9</accession>
<organism evidence="8 9">
    <name type="scientific">Methylobacterium mesophilicum SR1.6/6</name>
    <dbReference type="NCBI Taxonomy" id="908290"/>
    <lineage>
        <taxon>Bacteria</taxon>
        <taxon>Pseudomonadati</taxon>
        <taxon>Pseudomonadota</taxon>
        <taxon>Alphaproteobacteria</taxon>
        <taxon>Hyphomicrobiales</taxon>
        <taxon>Methylobacteriaceae</taxon>
        <taxon>Methylobacterium</taxon>
    </lineage>
</organism>
<reference evidence="8 9" key="2">
    <citation type="journal article" date="2013" name="Genome Announc.">
        <title>Draft Genome Sequence of Methylobacterium mesophilicum Strain SR1.6/6, Isolated from Citrus sinensis.</title>
        <authorList>
            <person name="Marinho Almeida D."/>
            <person name="Dini-Andreote F."/>
            <person name="Camargo Neves A.A."/>
            <person name="Juca Ramos R.T."/>
            <person name="Andreote F.D."/>
            <person name="Carneiro A.R."/>
            <person name="Oliveira de Souza Lima A."/>
            <person name="Caracciolo Gomes de Sa P.H."/>
            <person name="Ribeiro Barbosa M.S."/>
            <person name="Araujo W.L."/>
            <person name="Silva A."/>
        </authorList>
    </citation>
    <scope>NUCLEOTIDE SEQUENCE [LARGE SCALE GENOMIC DNA]</scope>
    <source>
        <strain evidence="8 9">SR1.6/6</strain>
    </source>
</reference>
<evidence type="ECO:0000256" key="1">
    <source>
        <dbReference type="ARBA" id="ARBA00004651"/>
    </source>
</evidence>
<gene>
    <name evidence="8" type="ORF">MMSR116_31230</name>
</gene>
<dbReference type="GO" id="GO:0022857">
    <property type="term" value="F:transmembrane transporter activity"/>
    <property type="evidence" value="ECO:0007669"/>
    <property type="project" value="InterPro"/>
</dbReference>
<sequence length="469" mass="49611">MAAPREGASAMDRRRSGGHVMANIAAPRPETETIGFGKRWAHILPSVFIVYTISYLDRVNIGTALPAISKEFGLNPTEAGFVGGVFFWGYLVSFLMGGWLSNRFGAKRVTLASLVAWSLAAMATGFTTSLASLLVMRALLGLAEGPIWSSMSAILAQWFVKPERARAFATWNASLPVGALLSGPISGLIISHYSWQTMLVVEGLPALIYALVWSRFIPDTPDEAAWLEPAERAALADGLAREQAQFDASLGPVDLRGVLLHPGVWLLLVAKTFNNMIAYGFTLWLPTAIKDASALGIGSVGVLTALPYAASVLGIWLIGLSSDRFNERRLHGAIPMLLLAALLYASSRTGAGSVAAMMVCVTLSGFFMFMTLPLMTVMFTQLLPRRQAIVAIAFSGAVANLVGGFFGPVVVGWLKTMTGDVSAGFTFLAAIGLIGGLLMMMVRTPEHAPGAVAPAPPAGIGGAPSVGRE</sequence>
<dbReference type="InterPro" id="IPR020846">
    <property type="entry name" value="MFS_dom"/>
</dbReference>
<keyword evidence="2" id="KW-1003">Cell membrane</keyword>
<feature type="transmembrane region" description="Helical" evidence="6">
    <location>
        <begin position="423"/>
        <end position="442"/>
    </location>
</feature>
<dbReference type="PIRSF" id="PIRSF002808">
    <property type="entry name" value="Hexose_phosphate_transp"/>
    <property type="match status" value="1"/>
</dbReference>
<keyword evidence="3 6" id="KW-0812">Transmembrane</keyword>
<dbReference type="PANTHER" id="PTHR11662">
    <property type="entry name" value="SOLUTE CARRIER FAMILY 17"/>
    <property type="match status" value="1"/>
</dbReference>
<dbReference type="Gene3D" id="1.20.1250.20">
    <property type="entry name" value="MFS general substrate transporter like domains"/>
    <property type="match status" value="2"/>
</dbReference>
<evidence type="ECO:0000256" key="6">
    <source>
        <dbReference type="SAM" id="Phobius"/>
    </source>
</evidence>
<feature type="transmembrane region" description="Helical" evidence="6">
    <location>
        <begin position="353"/>
        <end position="376"/>
    </location>
</feature>
<evidence type="ECO:0000313" key="9">
    <source>
        <dbReference type="Proteomes" id="UP000012488"/>
    </source>
</evidence>
<dbReference type="AlphaFoldDB" id="A0A6B9FTE9"/>
<dbReference type="SUPFAM" id="SSF103473">
    <property type="entry name" value="MFS general substrate transporter"/>
    <property type="match status" value="1"/>
</dbReference>
<proteinExistence type="predicted"/>
<feature type="transmembrane region" description="Helical" evidence="6">
    <location>
        <begin position="167"/>
        <end position="189"/>
    </location>
</feature>
<evidence type="ECO:0000259" key="7">
    <source>
        <dbReference type="PROSITE" id="PS50850"/>
    </source>
</evidence>
<dbReference type="InterPro" id="IPR036259">
    <property type="entry name" value="MFS_trans_sf"/>
</dbReference>